<dbReference type="PANTHER" id="PTHR43877">
    <property type="entry name" value="AMINOALKYLPHOSPHONATE N-ACETYLTRANSFERASE-RELATED-RELATED"/>
    <property type="match status" value="1"/>
</dbReference>
<keyword evidence="3" id="KW-0963">Cytoplasm</keyword>
<keyword evidence="5" id="KW-0687">Ribonucleoprotein</keyword>
<dbReference type="PANTHER" id="PTHR43877:SF2">
    <property type="entry name" value="AMINOALKYLPHOSPHONATE N-ACETYLTRANSFERASE-RELATED"/>
    <property type="match status" value="1"/>
</dbReference>
<organism evidence="5 6">
    <name type="scientific">Ammonicoccus fulvus</name>
    <dbReference type="NCBI Taxonomy" id="3138240"/>
    <lineage>
        <taxon>Bacteria</taxon>
        <taxon>Bacillati</taxon>
        <taxon>Actinomycetota</taxon>
        <taxon>Actinomycetes</taxon>
        <taxon>Propionibacteriales</taxon>
        <taxon>Propionibacteriaceae</taxon>
        <taxon>Ammonicoccus</taxon>
    </lineage>
</organism>
<dbReference type="EC" id="2.3.1.266" evidence="3"/>
<dbReference type="InterPro" id="IPR050832">
    <property type="entry name" value="Bact_Acetyltransf"/>
</dbReference>
<sequence>MSVRRAADSDVDQILALEEQGFEGRELWSRASWASELAADNRIVLVAEEAEEISGVITVQQVGGVAELNRIIVASAGRRTGLGKTLLAAGIVAAEEAEEMLLEVRHDNAPAMALYAAFGFEEIARRNNYYGNGVDAVVMRVELEDDDADD</sequence>
<evidence type="ECO:0000313" key="5">
    <source>
        <dbReference type="EMBL" id="XAN08798.1"/>
    </source>
</evidence>
<evidence type="ECO:0000256" key="2">
    <source>
        <dbReference type="ARBA" id="ARBA00023315"/>
    </source>
</evidence>
<keyword evidence="5" id="KW-0689">Ribosomal protein</keyword>
<dbReference type="PROSITE" id="PS51186">
    <property type="entry name" value="GNAT"/>
    <property type="match status" value="1"/>
</dbReference>
<dbReference type="NCBIfam" id="TIGR01575">
    <property type="entry name" value="rimI"/>
    <property type="match status" value="1"/>
</dbReference>
<evidence type="ECO:0000256" key="1">
    <source>
        <dbReference type="ARBA" id="ARBA00022679"/>
    </source>
</evidence>
<dbReference type="Pfam" id="PF13673">
    <property type="entry name" value="Acetyltransf_10"/>
    <property type="match status" value="1"/>
</dbReference>
<evidence type="ECO:0000313" key="6">
    <source>
        <dbReference type="Proteomes" id="UP001442841"/>
    </source>
</evidence>
<reference evidence="5 6" key="1">
    <citation type="submission" date="2024-04" db="EMBL/GenBank/DDBJ databases">
        <title>Isolation of an actinomycete strain from pig manure.</title>
        <authorList>
            <person name="Gong T."/>
            <person name="Yu Z."/>
            <person name="An M."/>
            <person name="Wei C."/>
            <person name="Yang W."/>
            <person name="Liu L."/>
        </authorList>
    </citation>
    <scope>NUCLEOTIDE SEQUENCE [LARGE SCALE GENOMIC DNA]</scope>
    <source>
        <strain evidence="5 6">ZF39</strain>
    </source>
</reference>
<comment type="subcellular location">
    <subcellularLocation>
        <location evidence="3">Cytoplasm</location>
    </subcellularLocation>
</comment>
<protein>
    <recommendedName>
        <fullName evidence="3">[Ribosomal protein bS18]-alanine N-acetyltransferase</fullName>
        <ecNumber evidence="3">2.3.1.266</ecNumber>
    </recommendedName>
</protein>
<evidence type="ECO:0000259" key="4">
    <source>
        <dbReference type="PROSITE" id="PS51186"/>
    </source>
</evidence>
<comment type="catalytic activity">
    <reaction evidence="3">
        <text>N-terminal L-alanyl-[ribosomal protein bS18] + acetyl-CoA = N-terminal N(alpha)-acetyl-L-alanyl-[ribosomal protein bS18] + CoA + H(+)</text>
        <dbReference type="Rhea" id="RHEA:43756"/>
        <dbReference type="Rhea" id="RHEA-COMP:10676"/>
        <dbReference type="Rhea" id="RHEA-COMP:10677"/>
        <dbReference type="ChEBI" id="CHEBI:15378"/>
        <dbReference type="ChEBI" id="CHEBI:57287"/>
        <dbReference type="ChEBI" id="CHEBI:57288"/>
        <dbReference type="ChEBI" id="CHEBI:64718"/>
        <dbReference type="ChEBI" id="CHEBI:83683"/>
        <dbReference type="EC" id="2.3.1.266"/>
    </reaction>
</comment>
<dbReference type="RefSeq" id="WP_425310226.1">
    <property type="nucleotide sequence ID" value="NZ_CP154795.1"/>
</dbReference>
<keyword evidence="2 5" id="KW-0012">Acyltransferase</keyword>
<comment type="function">
    <text evidence="3">Acetylates the N-terminal alanine of ribosomal protein bS18.</text>
</comment>
<dbReference type="EMBL" id="CP154795">
    <property type="protein sequence ID" value="XAN08798.1"/>
    <property type="molecule type" value="Genomic_DNA"/>
</dbReference>
<evidence type="ECO:0000256" key="3">
    <source>
        <dbReference type="RuleBase" id="RU363094"/>
    </source>
</evidence>
<dbReference type="Proteomes" id="UP001442841">
    <property type="component" value="Chromosome"/>
</dbReference>
<accession>A0ABZ3FRT4</accession>
<feature type="domain" description="N-acetyltransferase" evidence="4">
    <location>
        <begin position="1"/>
        <end position="144"/>
    </location>
</feature>
<dbReference type="GO" id="GO:0008999">
    <property type="term" value="F:protein-N-terminal-alanine acetyltransferase activity"/>
    <property type="evidence" value="ECO:0007669"/>
    <property type="project" value="UniProtKB-EC"/>
</dbReference>
<dbReference type="GO" id="GO:0005840">
    <property type="term" value="C:ribosome"/>
    <property type="evidence" value="ECO:0007669"/>
    <property type="project" value="UniProtKB-KW"/>
</dbReference>
<dbReference type="InterPro" id="IPR016181">
    <property type="entry name" value="Acyl_CoA_acyltransferase"/>
</dbReference>
<dbReference type="SUPFAM" id="SSF55729">
    <property type="entry name" value="Acyl-CoA N-acyltransferases (Nat)"/>
    <property type="match status" value="1"/>
</dbReference>
<name>A0ABZ3FRT4_9ACTN</name>
<proteinExistence type="inferred from homology"/>
<dbReference type="InterPro" id="IPR000182">
    <property type="entry name" value="GNAT_dom"/>
</dbReference>
<dbReference type="InterPro" id="IPR006464">
    <property type="entry name" value="AcTrfase_RimI/Ard1"/>
</dbReference>
<dbReference type="Gene3D" id="3.40.630.30">
    <property type="match status" value="1"/>
</dbReference>
<comment type="similarity">
    <text evidence="3">Belongs to the acetyltransferase family. RimI subfamily.</text>
</comment>
<keyword evidence="6" id="KW-1185">Reference proteome</keyword>
<keyword evidence="1 5" id="KW-0808">Transferase</keyword>
<gene>
    <name evidence="5" type="primary">rimI</name>
    <name evidence="5" type="ORF">AADG42_16290</name>
</gene>